<dbReference type="GO" id="GO:0006629">
    <property type="term" value="P:lipid metabolic process"/>
    <property type="evidence" value="ECO:0007669"/>
    <property type="project" value="InterPro"/>
</dbReference>
<dbReference type="InterPro" id="IPR017946">
    <property type="entry name" value="PLC-like_Pdiesterase_TIM-brl"/>
</dbReference>
<sequence>MALVNDEDLVSSLSIPGTHDSAAYTQPWPFVATQTMNIAEQLHAGIRYFDLRCGVVNNSTEMVHGPRLLGLRLQTVLDTMYTWLDSHPTEGLIVQIKEDRKSEQSTVPFWQAIYQNIAAKSERWRTANTTPSMGELRGKIQLLRRYSAPSRMAYGIDVTQWQDNPSTPFTIYTWHQVQLTIQDHYNFSEPMALPSLLAKKGGDVSGLLQKAYNDPDPCHWYINFTSAYEFNLYYQLTPRAIAVGAYYGFRWEQGMNPRLSNSLRVNPGRRRLGIVAMDFPDNGSDDLIQLIIQSNFAPGRMSWHMILLGLSLFAGSSDGTKRCIDYLLGP</sequence>
<dbReference type="RefSeq" id="XP_016765977.1">
    <property type="nucleotide sequence ID" value="XM_016907920.1"/>
</dbReference>
<dbReference type="AlphaFoldDB" id="N1QKR7"/>
<dbReference type="PROSITE" id="PS50007">
    <property type="entry name" value="PIPLC_X_DOMAIN"/>
    <property type="match status" value="1"/>
</dbReference>
<dbReference type="OMA" id="HPRECIV"/>
<dbReference type="CDD" id="cd08586">
    <property type="entry name" value="PI-PLCc_BcPLC_like"/>
    <property type="match status" value="1"/>
</dbReference>
<feature type="domain" description="Phosphatidylinositol-specific phospholipase C X" evidence="1">
    <location>
        <begin position="5"/>
        <end position="145"/>
    </location>
</feature>
<evidence type="ECO:0000313" key="3">
    <source>
        <dbReference type="Proteomes" id="UP000016931"/>
    </source>
</evidence>
<dbReference type="Pfam" id="PF00388">
    <property type="entry name" value="PI-PLC-X"/>
    <property type="match status" value="1"/>
</dbReference>
<dbReference type="GO" id="GO:0008081">
    <property type="term" value="F:phosphoric diester hydrolase activity"/>
    <property type="evidence" value="ECO:0007669"/>
    <property type="project" value="InterPro"/>
</dbReference>
<dbReference type="GeneID" id="27905057"/>
<dbReference type="PANTHER" id="PTHR13593">
    <property type="match status" value="1"/>
</dbReference>
<organism evidence="2 3">
    <name type="scientific">Sphaerulina musiva (strain SO2202)</name>
    <name type="common">Poplar stem canker fungus</name>
    <name type="synonym">Septoria musiva</name>
    <dbReference type="NCBI Taxonomy" id="692275"/>
    <lineage>
        <taxon>Eukaryota</taxon>
        <taxon>Fungi</taxon>
        <taxon>Dikarya</taxon>
        <taxon>Ascomycota</taxon>
        <taxon>Pezizomycotina</taxon>
        <taxon>Dothideomycetes</taxon>
        <taxon>Dothideomycetidae</taxon>
        <taxon>Mycosphaerellales</taxon>
        <taxon>Mycosphaerellaceae</taxon>
        <taxon>Sphaerulina</taxon>
    </lineage>
</organism>
<dbReference type="HOGENOM" id="CLU_024117_3_1_1"/>
<dbReference type="Proteomes" id="UP000016931">
    <property type="component" value="Unassembled WGS sequence"/>
</dbReference>
<dbReference type="Gene3D" id="3.20.20.190">
    <property type="entry name" value="Phosphatidylinositol (PI) phosphodiesterase"/>
    <property type="match status" value="1"/>
</dbReference>
<name>N1QKR7_SPHMS</name>
<dbReference type="PANTHER" id="PTHR13593:SF148">
    <property type="entry name" value="PHOSPHATIDYLINOSITOL-SPECIFIC PHOSPHOLIPASE C X DOMAIN-CONTAINING PROTEIN"/>
    <property type="match status" value="1"/>
</dbReference>
<protein>
    <submittedName>
        <fullName evidence="2">PLC-like phosphodiesterase</fullName>
    </submittedName>
</protein>
<dbReference type="EMBL" id="KB456260">
    <property type="protein sequence ID" value="EMF17856.1"/>
    <property type="molecule type" value="Genomic_DNA"/>
</dbReference>
<evidence type="ECO:0000313" key="2">
    <source>
        <dbReference type="EMBL" id="EMF17856.1"/>
    </source>
</evidence>
<dbReference type="SMART" id="SM00148">
    <property type="entry name" value="PLCXc"/>
    <property type="match status" value="1"/>
</dbReference>
<gene>
    <name evidence="2" type="ORF">SEPMUDRAFT_161036</name>
</gene>
<reference evidence="2 3" key="1">
    <citation type="journal article" date="2012" name="PLoS Pathog.">
        <title>Diverse lifestyles and strategies of plant pathogenesis encoded in the genomes of eighteen Dothideomycetes fungi.</title>
        <authorList>
            <person name="Ohm R.A."/>
            <person name="Feau N."/>
            <person name="Henrissat B."/>
            <person name="Schoch C.L."/>
            <person name="Horwitz B.A."/>
            <person name="Barry K.W."/>
            <person name="Condon B.J."/>
            <person name="Copeland A.C."/>
            <person name="Dhillon B."/>
            <person name="Glaser F."/>
            <person name="Hesse C.N."/>
            <person name="Kosti I."/>
            <person name="LaButti K."/>
            <person name="Lindquist E.A."/>
            <person name="Lucas S."/>
            <person name="Salamov A.A."/>
            <person name="Bradshaw R.E."/>
            <person name="Ciuffetti L."/>
            <person name="Hamelin R.C."/>
            <person name="Kema G.H.J."/>
            <person name="Lawrence C."/>
            <person name="Scott J.A."/>
            <person name="Spatafora J.W."/>
            <person name="Turgeon B.G."/>
            <person name="de Wit P.J.G.M."/>
            <person name="Zhong S."/>
            <person name="Goodwin S.B."/>
            <person name="Grigoriev I.V."/>
        </authorList>
    </citation>
    <scope>NUCLEOTIDE SEQUENCE [LARGE SCALE GENOMIC DNA]</scope>
    <source>
        <strain evidence="2 3">SO2202</strain>
    </source>
</reference>
<accession>N1QKR7</accession>
<dbReference type="eggNOG" id="ENOG502QT3N">
    <property type="taxonomic scope" value="Eukaryota"/>
</dbReference>
<keyword evidence="3" id="KW-1185">Reference proteome</keyword>
<dbReference type="OrthoDB" id="1046782at2759"/>
<dbReference type="SUPFAM" id="SSF51695">
    <property type="entry name" value="PLC-like phosphodiesterases"/>
    <property type="match status" value="1"/>
</dbReference>
<proteinExistence type="predicted"/>
<dbReference type="InterPro" id="IPR051057">
    <property type="entry name" value="PI-PLC_domain"/>
</dbReference>
<dbReference type="InterPro" id="IPR000909">
    <property type="entry name" value="PLipase_C_PInositol-sp_X_dom"/>
</dbReference>
<evidence type="ECO:0000259" key="1">
    <source>
        <dbReference type="SMART" id="SM00148"/>
    </source>
</evidence>